<evidence type="ECO:0000256" key="1">
    <source>
        <dbReference type="SAM" id="SignalP"/>
    </source>
</evidence>
<comment type="caution">
    <text evidence="2">The sequence shown here is derived from an EMBL/GenBank/DDBJ whole genome shotgun (WGS) entry which is preliminary data.</text>
</comment>
<dbReference type="RefSeq" id="WP_344086930.1">
    <property type="nucleotide sequence ID" value="NZ_BAAALS010000032.1"/>
</dbReference>
<dbReference type="EMBL" id="BAAALS010000032">
    <property type="protein sequence ID" value="GAA1772517.1"/>
    <property type="molecule type" value="Genomic_DNA"/>
</dbReference>
<dbReference type="PROSITE" id="PS51257">
    <property type="entry name" value="PROKAR_LIPOPROTEIN"/>
    <property type="match status" value="1"/>
</dbReference>
<feature type="signal peptide" evidence="1">
    <location>
        <begin position="1"/>
        <end position="26"/>
    </location>
</feature>
<proteinExistence type="predicted"/>
<reference evidence="3" key="1">
    <citation type="journal article" date="2019" name="Int. J. Syst. Evol. Microbiol.">
        <title>The Global Catalogue of Microorganisms (GCM) 10K type strain sequencing project: providing services to taxonomists for standard genome sequencing and annotation.</title>
        <authorList>
            <consortium name="The Broad Institute Genomics Platform"/>
            <consortium name="The Broad Institute Genome Sequencing Center for Infectious Disease"/>
            <person name="Wu L."/>
            <person name="Ma J."/>
        </authorList>
    </citation>
    <scope>NUCLEOTIDE SEQUENCE [LARGE SCALE GENOMIC DNA]</scope>
    <source>
        <strain evidence="3">JCM 13249</strain>
    </source>
</reference>
<name>A0ABP4X7Q5_9ACTN</name>
<feature type="chain" id="PRO_5045942021" evidence="1">
    <location>
        <begin position="27"/>
        <end position="180"/>
    </location>
</feature>
<dbReference type="Proteomes" id="UP001500655">
    <property type="component" value="Unassembled WGS sequence"/>
</dbReference>
<organism evidence="2 3">
    <name type="scientific">Luedemannella helvata</name>
    <dbReference type="NCBI Taxonomy" id="349315"/>
    <lineage>
        <taxon>Bacteria</taxon>
        <taxon>Bacillati</taxon>
        <taxon>Actinomycetota</taxon>
        <taxon>Actinomycetes</taxon>
        <taxon>Micromonosporales</taxon>
        <taxon>Micromonosporaceae</taxon>
        <taxon>Luedemannella</taxon>
    </lineage>
</organism>
<protein>
    <submittedName>
        <fullName evidence="2">Uncharacterized protein</fullName>
    </submittedName>
</protein>
<sequence length="180" mass="18326">MRIRSSYLGLATAILVLAGCAQPTPASPGPDASVDPPVTTRPGIDPACGQPFGERPGDGLTMTGKFPATATADQRTLAGTVTVTSSVTVKGVVGRTADVYVVHDGRVVVVPGMRDAVGVVWELTPGATKSLPAEALLAPCDGTGDRLAPGTYAVYATVVLFADDGTEIRAVGGPWPLDVR</sequence>
<evidence type="ECO:0000313" key="2">
    <source>
        <dbReference type="EMBL" id="GAA1772517.1"/>
    </source>
</evidence>
<accession>A0ABP4X7Q5</accession>
<keyword evidence="1" id="KW-0732">Signal</keyword>
<evidence type="ECO:0000313" key="3">
    <source>
        <dbReference type="Proteomes" id="UP001500655"/>
    </source>
</evidence>
<gene>
    <name evidence="2" type="ORF">GCM10009681_49990</name>
</gene>
<keyword evidence="3" id="KW-1185">Reference proteome</keyword>